<reference evidence="9 10" key="1">
    <citation type="submission" date="2018-10" db="EMBL/GenBank/DDBJ databases">
        <title>Marmoricola sp. 4Q3S-7 whole genome shotgun sequence.</title>
        <authorList>
            <person name="Li F."/>
        </authorList>
    </citation>
    <scope>NUCLEOTIDE SEQUENCE [LARGE SCALE GENOMIC DNA]</scope>
    <source>
        <strain evidence="9 10">4Q3S-7</strain>
    </source>
</reference>
<organism evidence="9 10">
    <name type="scientific">Nocardioides mangrovicus</name>
    <dbReference type="NCBI Taxonomy" id="2478913"/>
    <lineage>
        <taxon>Bacteria</taxon>
        <taxon>Bacillati</taxon>
        <taxon>Actinomycetota</taxon>
        <taxon>Actinomycetes</taxon>
        <taxon>Propionibacteriales</taxon>
        <taxon>Nocardioidaceae</taxon>
        <taxon>Nocardioides</taxon>
    </lineage>
</organism>
<evidence type="ECO:0000256" key="6">
    <source>
        <dbReference type="ARBA" id="ARBA00023049"/>
    </source>
</evidence>
<accession>A0A3L8NZE3</accession>
<protein>
    <submittedName>
        <fullName evidence="9">Peptidase M3</fullName>
    </submittedName>
</protein>
<dbReference type="GO" id="GO:0004222">
    <property type="term" value="F:metalloendopeptidase activity"/>
    <property type="evidence" value="ECO:0007669"/>
    <property type="project" value="InterPro"/>
</dbReference>
<dbReference type="InterPro" id="IPR024079">
    <property type="entry name" value="MetalloPept_cat_dom_sf"/>
</dbReference>
<evidence type="ECO:0000256" key="4">
    <source>
        <dbReference type="ARBA" id="ARBA00022801"/>
    </source>
</evidence>
<dbReference type="Pfam" id="PF01432">
    <property type="entry name" value="Peptidase_M3"/>
    <property type="match status" value="1"/>
</dbReference>
<gene>
    <name evidence="9" type="ORF">D9V37_18220</name>
</gene>
<dbReference type="GO" id="GO:0046872">
    <property type="term" value="F:metal ion binding"/>
    <property type="evidence" value="ECO:0007669"/>
    <property type="project" value="UniProtKB-UniRule"/>
</dbReference>
<dbReference type="OrthoDB" id="9773538at2"/>
<dbReference type="GO" id="GO:0006518">
    <property type="term" value="P:peptide metabolic process"/>
    <property type="evidence" value="ECO:0007669"/>
    <property type="project" value="TreeGrafter"/>
</dbReference>
<dbReference type="InterPro" id="IPR045090">
    <property type="entry name" value="Pept_M3A_M3B"/>
</dbReference>
<dbReference type="CDD" id="cd06455">
    <property type="entry name" value="M3A_TOP"/>
    <property type="match status" value="1"/>
</dbReference>
<comment type="caution">
    <text evidence="9">The sequence shown here is derived from an EMBL/GenBank/DDBJ whole genome shotgun (WGS) entry which is preliminary data.</text>
</comment>
<dbReference type="EMBL" id="RDBE01000010">
    <property type="protein sequence ID" value="RLV48032.1"/>
    <property type="molecule type" value="Genomic_DNA"/>
</dbReference>
<keyword evidence="4 7" id="KW-0378">Hydrolase</keyword>
<dbReference type="PANTHER" id="PTHR11804:SF84">
    <property type="entry name" value="SACCHAROLYSIN"/>
    <property type="match status" value="1"/>
</dbReference>
<evidence type="ECO:0000259" key="8">
    <source>
        <dbReference type="Pfam" id="PF01432"/>
    </source>
</evidence>
<dbReference type="Gene3D" id="3.40.390.10">
    <property type="entry name" value="Collagenase (Catalytic Domain)"/>
    <property type="match status" value="1"/>
</dbReference>
<feature type="domain" description="Peptidase M3A/M3B catalytic" evidence="8">
    <location>
        <begin position="198"/>
        <end position="622"/>
    </location>
</feature>
<comment type="cofactor">
    <cofactor evidence="7">
        <name>Zn(2+)</name>
        <dbReference type="ChEBI" id="CHEBI:29105"/>
    </cofactor>
    <text evidence="7">Binds 1 zinc ion.</text>
</comment>
<evidence type="ECO:0000256" key="1">
    <source>
        <dbReference type="ARBA" id="ARBA00006040"/>
    </source>
</evidence>
<dbReference type="InterPro" id="IPR001567">
    <property type="entry name" value="Pept_M3A_M3B_dom"/>
</dbReference>
<dbReference type="InterPro" id="IPR024077">
    <property type="entry name" value="Neurolysin/TOP_dom2"/>
</dbReference>
<keyword evidence="6 7" id="KW-0482">Metalloprotease</keyword>
<comment type="similarity">
    <text evidence="1 7">Belongs to the peptidase M3 family.</text>
</comment>
<dbReference type="Gene3D" id="1.10.1370.10">
    <property type="entry name" value="Neurolysin, domain 3"/>
    <property type="match status" value="1"/>
</dbReference>
<name>A0A3L8NZE3_9ACTN</name>
<dbReference type="AlphaFoldDB" id="A0A3L8NZE3"/>
<keyword evidence="3 7" id="KW-0479">Metal-binding</keyword>
<keyword evidence="2 7" id="KW-0645">Protease</keyword>
<dbReference type="Proteomes" id="UP000281708">
    <property type="component" value="Unassembled WGS sequence"/>
</dbReference>
<dbReference type="SUPFAM" id="SSF55486">
    <property type="entry name" value="Metalloproteases ('zincins'), catalytic domain"/>
    <property type="match status" value="1"/>
</dbReference>
<evidence type="ECO:0000256" key="7">
    <source>
        <dbReference type="RuleBase" id="RU003435"/>
    </source>
</evidence>
<evidence type="ECO:0000256" key="3">
    <source>
        <dbReference type="ARBA" id="ARBA00022723"/>
    </source>
</evidence>
<dbReference type="GO" id="GO:0006508">
    <property type="term" value="P:proteolysis"/>
    <property type="evidence" value="ECO:0007669"/>
    <property type="project" value="UniProtKB-KW"/>
</dbReference>
<keyword evidence="5 7" id="KW-0862">Zinc</keyword>
<evidence type="ECO:0000256" key="5">
    <source>
        <dbReference type="ARBA" id="ARBA00022833"/>
    </source>
</evidence>
<proteinExistence type="inferred from homology"/>
<sequence length="626" mass="70348">MGRLVAVTDWLEERGTERLKAAGDLVAALRDAPLGDPTALELWNDVSLALADASSVASLLAAVHPDPDVVARAERIEIETSGFATDLHLDREVFDRLSALDPDALDDGGRRVLTDALRTFRRSGVDRDEETREQVRELDQQLTELGQRFSRVIREGRRTTRVTAEALAGLPADFVEAHPADADGYVEISTDYPDTHPFLAYAHDRDARLAVARTFYDLGHPDNDEVLRELLDLRHRRARLLDYEDWPSFDAEVKMIGSGPAIAEFVDRISDAAADAGRRDLGVLLERAAQDGVEEIDLASSRYYLEAVKREHHGVDAQQVRRYFAFDRVHDGLLAVTARLFGVTYERVEAPVWHEDVTSFDVLLDGEPLGRIHLDLHPRASKYNHAAQFTLVPGVRGRQLPEGVLVCNFPRGLMEHRDVVTLFHEFGHLMHHTLAGRQDWVRFSGVSTEWDFVEAPSQMLEEWAWDADVLRTFATDAEGEPIPADLVARMREAEEFGKAFLVRTQMFYAALSYYFHLERPADLAARMLELYDAYSLVRPLPDTHFYAGFGHLEGYSSGYYTYMWSLVIAKDLFSAFDPAALFAPEVATRYRDAVLAPGGSADAADLVADFLGRPYDTRAFEAWLGR</sequence>
<evidence type="ECO:0000313" key="9">
    <source>
        <dbReference type="EMBL" id="RLV48032.1"/>
    </source>
</evidence>
<keyword evidence="10" id="KW-1185">Reference proteome</keyword>
<evidence type="ECO:0000313" key="10">
    <source>
        <dbReference type="Proteomes" id="UP000281708"/>
    </source>
</evidence>
<dbReference type="PANTHER" id="PTHR11804">
    <property type="entry name" value="PROTEASE M3 THIMET OLIGOPEPTIDASE-RELATED"/>
    <property type="match status" value="1"/>
</dbReference>
<evidence type="ECO:0000256" key="2">
    <source>
        <dbReference type="ARBA" id="ARBA00022670"/>
    </source>
</evidence>